<dbReference type="AlphaFoldDB" id="G3IYP0"/>
<keyword evidence="1" id="KW-0812">Transmembrane</keyword>
<evidence type="ECO:0000313" key="3">
    <source>
        <dbReference type="Proteomes" id="UP000004664"/>
    </source>
</evidence>
<accession>G3IYP0</accession>
<dbReference type="Proteomes" id="UP000004664">
    <property type="component" value="Unassembled WGS sequence"/>
</dbReference>
<keyword evidence="3" id="KW-1185">Reference proteome</keyword>
<dbReference type="EMBL" id="JH109153">
    <property type="protein sequence ID" value="EGW20088.1"/>
    <property type="molecule type" value="Genomic_DNA"/>
</dbReference>
<gene>
    <name evidence="2" type="ORF">Mettu_3214</name>
</gene>
<evidence type="ECO:0008006" key="4">
    <source>
        <dbReference type="Google" id="ProtNLM"/>
    </source>
</evidence>
<protein>
    <recommendedName>
        <fullName evidence="4">MSHA biogenesis protein MshP</fullName>
    </recommendedName>
</protein>
<keyword evidence="1" id="KW-1133">Transmembrane helix</keyword>
<sequence>MCRNMKQRGFSLIMAIFLIVVLGGIAVFIGRVSIMQHQSSALDEEGAMAYQAARSGIEWGVYQAVRGVNYCVPSPASSQFVLPLAVPTTPLSTVNYTVTVTCARTPATEGSTVINMYQITATAINASVGRFFVERQLTATVTQ</sequence>
<evidence type="ECO:0000256" key="1">
    <source>
        <dbReference type="SAM" id="Phobius"/>
    </source>
</evidence>
<dbReference type="eggNOG" id="COG4726">
    <property type="taxonomic scope" value="Bacteria"/>
</dbReference>
<feature type="transmembrane region" description="Helical" evidence="1">
    <location>
        <begin position="12"/>
        <end position="30"/>
    </location>
</feature>
<organism evidence="2 3">
    <name type="scientific">Methylobacter tundripaludum (strain ATCC BAA-1195 / DSM 17260 / SV96)</name>
    <dbReference type="NCBI Taxonomy" id="697282"/>
    <lineage>
        <taxon>Bacteria</taxon>
        <taxon>Pseudomonadati</taxon>
        <taxon>Pseudomonadota</taxon>
        <taxon>Gammaproteobacteria</taxon>
        <taxon>Methylococcales</taxon>
        <taxon>Methylococcaceae</taxon>
        <taxon>Methylobacter</taxon>
    </lineage>
</organism>
<evidence type="ECO:0000313" key="2">
    <source>
        <dbReference type="EMBL" id="EGW20088.1"/>
    </source>
</evidence>
<proteinExistence type="predicted"/>
<reference evidence="2 3" key="1">
    <citation type="submission" date="2011-06" db="EMBL/GenBank/DDBJ databases">
        <title>Genomic sequence of Methylobacter tundripaludum SV96.</title>
        <authorList>
            <consortium name="US DOE Joint Genome Institute"/>
            <person name="Lucas S."/>
            <person name="Han J."/>
            <person name="Lapidus A."/>
            <person name="Cheng J.-F."/>
            <person name="Goodwin L."/>
            <person name="Pitluck S."/>
            <person name="Held B."/>
            <person name="Detter J.C."/>
            <person name="Han C."/>
            <person name="Tapia R."/>
            <person name="Land M."/>
            <person name="Hauser L."/>
            <person name="Kyrpides N."/>
            <person name="Ivanova N."/>
            <person name="Ovchinnikova G."/>
            <person name="Pagani I."/>
            <person name="Klotz M.G."/>
            <person name="Dispirito A.A."/>
            <person name="Murrell J.C."/>
            <person name="Dunfield P."/>
            <person name="Kalyuzhnaya M.G."/>
            <person name="Svenning M."/>
            <person name="Trotsenko Y.A."/>
            <person name="Stein L.Y."/>
            <person name="Woyke T."/>
        </authorList>
    </citation>
    <scope>NUCLEOTIDE SEQUENCE [LARGE SCALE GENOMIC DNA]</scope>
    <source>
        <strain evidence="3">ATCC BAA-1195 / DSM 17260 / SV96</strain>
    </source>
</reference>
<name>G3IYP0_METTV</name>
<dbReference type="STRING" id="697282.Mettu_3214"/>
<keyword evidence="1" id="KW-0472">Membrane</keyword>
<dbReference type="HOGENOM" id="CLU_125980_0_0_6"/>